<gene>
    <name evidence="1" type="ORF">AV656_10685</name>
</gene>
<dbReference type="EMBL" id="LQNT01000011">
    <property type="protein sequence ID" value="KZE37043.1"/>
    <property type="molecule type" value="Genomic_DNA"/>
</dbReference>
<dbReference type="Pfam" id="PF19524">
    <property type="entry name" value="DUF6054"/>
    <property type="match status" value="1"/>
</dbReference>
<comment type="caution">
    <text evidence="1">The sequence shown here is derived from an EMBL/GenBank/DDBJ whole genome shotgun (WGS) entry which is preliminary data.</text>
</comment>
<dbReference type="Proteomes" id="UP000076490">
    <property type="component" value="Unassembled WGS sequence"/>
</dbReference>
<sequence>METRDLFVSVNPSRAADLVIEALTAGSVSGRIVDQYTRNTGGREMVVLIMEKYFMRTSNRATLTMIADNFDGDGRTKVRLTGSGGGSGAFMKFDWGAGASFSARAEEALAEFRV</sequence>
<dbReference type="AlphaFoldDB" id="A0A161SIR2"/>
<evidence type="ECO:0000313" key="1">
    <source>
        <dbReference type="EMBL" id="KZE37043.1"/>
    </source>
</evidence>
<dbReference type="OrthoDB" id="4774735at2"/>
<reference evidence="1 2" key="1">
    <citation type="submission" date="2016-01" db="EMBL/GenBank/DDBJ databases">
        <title>Whole genome sequencing of Bhargavaea cecembensis T14.</title>
        <authorList>
            <person name="Hong K.W."/>
        </authorList>
    </citation>
    <scope>NUCLEOTIDE SEQUENCE [LARGE SCALE GENOMIC DNA]</scope>
    <source>
        <strain evidence="1 2">T14</strain>
    </source>
</reference>
<name>A0A161SIR2_9BACL</name>
<evidence type="ECO:0000313" key="2">
    <source>
        <dbReference type="Proteomes" id="UP000076490"/>
    </source>
</evidence>
<protein>
    <submittedName>
        <fullName evidence="1">Uncharacterized protein</fullName>
    </submittedName>
</protein>
<accession>A0A161SIR2</accession>
<dbReference type="RefSeq" id="WP_063181923.1">
    <property type="nucleotide sequence ID" value="NZ_LQNT01000011.1"/>
</dbReference>
<organism evidence="1 2">
    <name type="scientific">Bhargavaea cecembensis</name>
    <dbReference type="NCBI Taxonomy" id="394098"/>
    <lineage>
        <taxon>Bacteria</taxon>
        <taxon>Bacillati</taxon>
        <taxon>Bacillota</taxon>
        <taxon>Bacilli</taxon>
        <taxon>Bacillales</taxon>
        <taxon>Caryophanaceae</taxon>
        <taxon>Bhargavaea</taxon>
    </lineage>
</organism>
<proteinExistence type="predicted"/>
<dbReference type="InterPro" id="IPR046117">
    <property type="entry name" value="DUF6054"/>
</dbReference>